<evidence type="ECO:0000313" key="2">
    <source>
        <dbReference type="Proteomes" id="UP000243589"/>
    </source>
</evidence>
<proteinExistence type="predicted"/>
<evidence type="ECO:0008006" key="3">
    <source>
        <dbReference type="Google" id="ProtNLM"/>
    </source>
</evidence>
<name>A0A150H7C6_9MICO</name>
<keyword evidence="2" id="KW-1185">Reference proteome</keyword>
<dbReference type="InterPro" id="IPR021555">
    <property type="entry name" value="DUF3000"/>
</dbReference>
<reference evidence="1 2" key="1">
    <citation type="submission" date="2016-01" db="EMBL/GenBank/DDBJ databases">
        <title>Use of Whole Genome Sequencing to ascertain that Brevibacterium massiliense (Roux, Raoult 2009) is a later heterotypic synonym of Brevibacterium ravenspurgense (Mages 2008).</title>
        <authorList>
            <person name="Bernier A.-M."/>
            <person name="Burdz T."/>
            <person name="Huynh C."/>
            <person name="Pachecho A.L."/>
            <person name="Wiebe D."/>
            <person name="Bonner C."/>
            <person name="Bernard K."/>
        </authorList>
    </citation>
    <scope>NUCLEOTIDE SEQUENCE [LARGE SCALE GENOMIC DNA]</scope>
    <source>
        <strain evidence="1 2">CCUG56047</strain>
    </source>
</reference>
<organism evidence="1 2">
    <name type="scientific">Brevibacterium ravenspurgense</name>
    <dbReference type="NCBI Taxonomy" id="479117"/>
    <lineage>
        <taxon>Bacteria</taxon>
        <taxon>Bacillati</taxon>
        <taxon>Actinomycetota</taxon>
        <taxon>Actinomycetes</taxon>
        <taxon>Micrococcales</taxon>
        <taxon>Brevibacteriaceae</taxon>
        <taxon>Brevibacterium</taxon>
    </lineage>
</organism>
<dbReference type="AlphaFoldDB" id="A0A150H7C6"/>
<dbReference type="Proteomes" id="UP000243589">
    <property type="component" value="Unassembled WGS sequence"/>
</dbReference>
<dbReference type="EMBL" id="LQQC01000010">
    <property type="protein sequence ID" value="KXZ57983.1"/>
    <property type="molecule type" value="Genomic_DNA"/>
</dbReference>
<sequence>MYSFRRFKALRPPSIPSARRGSFACPAALSTVEGVVQPVPINRTPKAFATLAEALRAVQSTPQVRIEEIAAPGRLAPWAVAFSAQVTAEGTFLEDDAVDDLATGRIVVLYDPAAPEEWQGPFRIVSYIRAELEDELAAEPMLGHVAWTWLTDALDGRDCDVTAVGGTTTKVISESFGTLAQRPTTVDLELRASWTPVLEDPADISEHVEAWVELIMTVAGLPPMPEGVSPFPGRRR</sequence>
<dbReference type="Pfam" id="PF11452">
    <property type="entry name" value="DUF3000"/>
    <property type="match status" value="1"/>
</dbReference>
<evidence type="ECO:0000313" key="1">
    <source>
        <dbReference type="EMBL" id="KXZ57983.1"/>
    </source>
</evidence>
<comment type="caution">
    <text evidence="1">The sequence shown here is derived from an EMBL/GenBank/DDBJ whole genome shotgun (WGS) entry which is preliminary data.</text>
</comment>
<accession>A0A150H7C6</accession>
<protein>
    <recommendedName>
        <fullName evidence="3">DUF3000 domain-containing protein</fullName>
    </recommendedName>
</protein>
<dbReference type="PATRIC" id="fig|479117.4.peg.1014"/>
<gene>
    <name evidence="1" type="ORF">Bravens_01015</name>
</gene>